<dbReference type="InterPro" id="IPR012317">
    <property type="entry name" value="Poly(ADP-ribose)pol_cat_dom"/>
</dbReference>
<dbReference type="Ensembl" id="ENSAPLT00000010725.2">
    <property type="protein sequence ID" value="ENSAPLP00000010021.2"/>
    <property type="gene ID" value="ENSAPLG00000010291.2"/>
</dbReference>
<dbReference type="GO" id="GO:0044389">
    <property type="term" value="F:ubiquitin-like protein ligase binding"/>
    <property type="evidence" value="ECO:0007669"/>
    <property type="project" value="Ensembl"/>
</dbReference>
<dbReference type="GO" id="GO:0072570">
    <property type="term" value="F:ADP-D-ribose binding"/>
    <property type="evidence" value="ECO:0007669"/>
    <property type="project" value="Ensembl"/>
</dbReference>
<dbReference type="GO" id="GO:0006302">
    <property type="term" value="P:double-strand break repair"/>
    <property type="evidence" value="ECO:0007669"/>
    <property type="project" value="Ensembl"/>
</dbReference>
<dbReference type="GO" id="GO:0070212">
    <property type="term" value="P:protein poly-ADP-ribosylation"/>
    <property type="evidence" value="ECO:0007669"/>
    <property type="project" value="TreeGrafter"/>
</dbReference>
<evidence type="ECO:0000256" key="7">
    <source>
        <dbReference type="SAM" id="MobiDB-lite"/>
    </source>
</evidence>
<reference evidence="10" key="2">
    <citation type="submission" date="2025-08" db="UniProtKB">
        <authorList>
            <consortium name="Ensembl"/>
        </authorList>
    </citation>
    <scope>IDENTIFICATION</scope>
</reference>
<dbReference type="GO" id="GO:0002230">
    <property type="term" value="P:positive regulation of defense response to virus by host"/>
    <property type="evidence" value="ECO:0007669"/>
    <property type="project" value="Ensembl"/>
</dbReference>
<dbReference type="GO" id="GO:0004857">
    <property type="term" value="F:enzyme inhibitor activity"/>
    <property type="evidence" value="ECO:0007669"/>
    <property type="project" value="Ensembl"/>
</dbReference>
<feature type="domain" description="Macro" evidence="9">
    <location>
        <begin position="91"/>
        <end position="279"/>
    </location>
</feature>
<feature type="compositionally biased region" description="Basic and acidic residues" evidence="7">
    <location>
        <begin position="37"/>
        <end position="48"/>
    </location>
</feature>
<keyword evidence="11" id="KW-1185">Reference proteome</keyword>
<dbReference type="GO" id="GO:0005739">
    <property type="term" value="C:mitochondrion"/>
    <property type="evidence" value="ECO:0007669"/>
    <property type="project" value="Ensembl"/>
</dbReference>
<dbReference type="GO" id="GO:0140802">
    <property type="term" value="F:NAD+-protein-C-terminal glycine ADP-ribosyltransferase activity"/>
    <property type="evidence" value="ECO:0007669"/>
    <property type="project" value="Ensembl"/>
</dbReference>
<proteinExistence type="inferred from homology"/>
<dbReference type="GO" id="GO:0042393">
    <property type="term" value="F:histone binding"/>
    <property type="evidence" value="ECO:0007669"/>
    <property type="project" value="Ensembl"/>
</dbReference>
<protein>
    <submittedName>
        <fullName evidence="10">Poly(ADP-ribose) polymerase family member 9</fullName>
    </submittedName>
</protein>
<accession>U3IRZ8</accession>
<dbReference type="OMA" id="CTQIIVE"/>
<evidence type="ECO:0000256" key="6">
    <source>
        <dbReference type="ARBA" id="ARBA00024347"/>
    </source>
</evidence>
<dbReference type="PROSITE" id="PS51154">
    <property type="entry name" value="MACRO"/>
    <property type="match status" value="2"/>
</dbReference>
<evidence type="ECO:0000256" key="2">
    <source>
        <dbReference type="ARBA" id="ARBA00022676"/>
    </source>
</evidence>
<keyword evidence="3" id="KW-0808">Transferase</keyword>
<dbReference type="GO" id="GO:0060335">
    <property type="term" value="P:positive regulation of type II interferon-mediated signaling pathway"/>
    <property type="evidence" value="ECO:0007669"/>
    <property type="project" value="Ensembl"/>
</dbReference>
<dbReference type="InterPro" id="IPR002589">
    <property type="entry name" value="Macro_dom"/>
</dbReference>
<dbReference type="Gene3D" id="3.40.220.10">
    <property type="entry name" value="Leucine Aminopeptidase, subunit E, domain 1"/>
    <property type="match status" value="2"/>
</dbReference>
<reference evidence="10 11" key="1">
    <citation type="submission" date="2017-10" db="EMBL/GenBank/DDBJ databases">
        <title>A new Pekin duck reference genome.</title>
        <authorList>
            <person name="Hou Z.-C."/>
            <person name="Zhou Z.-K."/>
            <person name="Zhu F."/>
            <person name="Hou S.-S."/>
        </authorList>
    </citation>
    <scope>NUCLEOTIDE SEQUENCE [LARGE SCALE GENOMIC DNA]</scope>
</reference>
<dbReference type="Pfam" id="PF01661">
    <property type="entry name" value="Macro"/>
    <property type="match status" value="2"/>
</dbReference>
<keyword evidence="2" id="KW-0328">Glycosyltransferase</keyword>
<dbReference type="HOGENOM" id="CLU_012160_0_1_1"/>
<evidence type="ECO:0000256" key="4">
    <source>
        <dbReference type="ARBA" id="ARBA00023027"/>
    </source>
</evidence>
<feature type="region of interest" description="Disordered" evidence="7">
    <location>
        <begin position="478"/>
        <end position="502"/>
    </location>
</feature>
<comment type="subcellular location">
    <subcellularLocation>
        <location evidence="1">Nucleus</location>
    </subcellularLocation>
</comment>
<dbReference type="InterPro" id="IPR043472">
    <property type="entry name" value="Macro_dom-like"/>
</dbReference>
<dbReference type="AlphaFoldDB" id="U3IRZ8"/>
<name>U3IRZ8_ANAPP</name>
<organism evidence="10 11">
    <name type="scientific">Anas platyrhynchos platyrhynchos</name>
    <name type="common">Northern mallard</name>
    <dbReference type="NCBI Taxonomy" id="8840"/>
    <lineage>
        <taxon>Eukaryota</taxon>
        <taxon>Metazoa</taxon>
        <taxon>Chordata</taxon>
        <taxon>Craniata</taxon>
        <taxon>Vertebrata</taxon>
        <taxon>Euteleostomi</taxon>
        <taxon>Archelosauria</taxon>
        <taxon>Archosauria</taxon>
        <taxon>Dinosauria</taxon>
        <taxon>Saurischia</taxon>
        <taxon>Theropoda</taxon>
        <taxon>Coelurosauria</taxon>
        <taxon>Aves</taxon>
        <taxon>Neognathae</taxon>
        <taxon>Galloanserae</taxon>
        <taxon>Anseriformes</taxon>
        <taxon>Anatidae</taxon>
        <taxon>Anatinae</taxon>
        <taxon>Anas</taxon>
    </lineage>
</organism>
<feature type="region of interest" description="Disordered" evidence="7">
    <location>
        <begin position="27"/>
        <end position="48"/>
    </location>
</feature>
<dbReference type="GO" id="GO:0000077">
    <property type="term" value="P:DNA damage checkpoint signaling"/>
    <property type="evidence" value="ECO:0007669"/>
    <property type="project" value="Ensembl"/>
</dbReference>
<keyword evidence="5" id="KW-0539">Nucleus</keyword>
<sequence length="819" mass="90618">MSWSWPFVSHCSRLVLGEGVDASAAAGRSFHQLPTPEDSRSSEPRMDKDSLMIPINKDAYEVLKKREQCLSNLIDKKFACAFTFGSVKSTAEVYRTILKQGIQILVCKDDLTKHKADALVNAANEYLAHDGGLALALASAGGPEIKEESSIYINKYGKLATGNIAVTGGGKLPCKKIIHAVGPRWYMLEKTECCVLLEEAIVNVLKYANAPENGIKSVAIPAVSSGIFGFPLNLCAQVIVMAIKGFFERSPPGSLKEVRLVNICDKTVAEMKKACEKFLGDSNSLQETAPASPSDPVSVIVGNWRLRILKGHIEEQETGAIVSSVSSDGMLYSPFSSPMMQKAGPALQEEIMSQLRHSTSYKKLIITKGYNLPCKHVLHVVWQQYKHVVPLCEQLKEAVTKCLCSIQNLKSRSVSFPAKGIWSAVLSEETVAEIMIEEVSNFAGKFPDMLDVQFVLCPDDSASYQAFQRKLNSVARKKQEKQYNYGSSHPSSESDSQSMTKTPNNKLAIELKGSTHIALKAAESWVQRIIKAQESSCACIENNFIFSLGKEEFAELSREQHSGVRVLEKVRGGKASLEFHGPPDAVIDAVLTAEKLLLRVQDKTTAKQEELLQLIGQPKADQLSEGPLHKTNDAKRFQISQVESHLQEFRDRQKQFEKAGLHVHKIEKIRNPLLSAAFQQMKKNIEEKGGSSNVSHKLYQRVPAEFCTSVCQTGFHRMYSPPTDQRYGAGIYFKRNPKSLIEDGGDWENDSKMYVFEADVLTGLYTGGRQSYIIPPAVEGDATKMYDSLVDDESNPGIFVICNSVQALPHYLLTCSQMK</sequence>
<dbReference type="PROSITE" id="PS51059">
    <property type="entry name" value="PARP_CATALYTIC"/>
    <property type="match status" value="1"/>
</dbReference>
<evidence type="ECO:0000313" key="10">
    <source>
        <dbReference type="Ensembl" id="ENSAPLP00000010021.2"/>
    </source>
</evidence>
<dbReference type="SMART" id="SM00506">
    <property type="entry name" value="A1pp"/>
    <property type="match status" value="2"/>
</dbReference>
<dbReference type="GO" id="GO:0032991">
    <property type="term" value="C:protein-containing complex"/>
    <property type="evidence" value="ECO:0007669"/>
    <property type="project" value="Ensembl"/>
</dbReference>
<evidence type="ECO:0000259" key="9">
    <source>
        <dbReference type="PROSITE" id="PS51154"/>
    </source>
</evidence>
<dbReference type="GO" id="GO:0097677">
    <property type="term" value="F:STAT family protein binding"/>
    <property type="evidence" value="ECO:0007669"/>
    <property type="project" value="Ensembl"/>
</dbReference>
<keyword evidence="4" id="KW-0520">NAD</keyword>
<dbReference type="GO" id="GO:0000122">
    <property type="term" value="P:negative regulation of transcription by RNA polymerase II"/>
    <property type="evidence" value="ECO:0007669"/>
    <property type="project" value="Ensembl"/>
</dbReference>
<dbReference type="PANTHER" id="PTHR14453:SF70">
    <property type="entry name" value="PROTEIN MONO-ADP-RIBOSYLTRANSFERASE PARP9"/>
    <property type="match status" value="1"/>
</dbReference>
<evidence type="ECO:0000256" key="5">
    <source>
        <dbReference type="ARBA" id="ARBA00023242"/>
    </source>
</evidence>
<dbReference type="SUPFAM" id="SSF52949">
    <property type="entry name" value="Macro domain-like"/>
    <property type="match status" value="2"/>
</dbReference>
<dbReference type="SUPFAM" id="SSF56399">
    <property type="entry name" value="ADP-ribosylation"/>
    <property type="match status" value="1"/>
</dbReference>
<dbReference type="GO" id="GO:0005829">
    <property type="term" value="C:cytosol"/>
    <property type="evidence" value="ECO:0007669"/>
    <property type="project" value="Ensembl"/>
</dbReference>
<dbReference type="GO" id="GO:0090734">
    <property type="term" value="C:site of DNA damage"/>
    <property type="evidence" value="ECO:0007669"/>
    <property type="project" value="Ensembl"/>
</dbReference>
<comment type="similarity">
    <text evidence="6">Belongs to the ARTD/PARP family.</text>
</comment>
<evidence type="ECO:0000256" key="3">
    <source>
        <dbReference type="ARBA" id="ARBA00022679"/>
    </source>
</evidence>
<reference evidence="10" key="3">
    <citation type="submission" date="2025-09" db="UniProtKB">
        <authorList>
            <consortium name="Ensembl"/>
        </authorList>
    </citation>
    <scope>IDENTIFICATION</scope>
</reference>
<dbReference type="GO" id="GO:0003950">
    <property type="term" value="F:NAD+ poly-ADP-ribosyltransferase activity"/>
    <property type="evidence" value="ECO:0007669"/>
    <property type="project" value="Ensembl"/>
</dbReference>
<evidence type="ECO:0000256" key="1">
    <source>
        <dbReference type="ARBA" id="ARBA00004123"/>
    </source>
</evidence>
<dbReference type="GO" id="GO:0010629">
    <property type="term" value="P:negative regulation of gene expression"/>
    <property type="evidence" value="ECO:0007669"/>
    <property type="project" value="Ensembl"/>
</dbReference>
<evidence type="ECO:0000259" key="8">
    <source>
        <dbReference type="PROSITE" id="PS51059"/>
    </source>
</evidence>
<feature type="domain" description="Macro" evidence="9">
    <location>
        <begin position="293"/>
        <end position="475"/>
    </location>
</feature>
<dbReference type="Proteomes" id="UP000016666">
    <property type="component" value="Chromosome 7"/>
</dbReference>
<dbReference type="InterPro" id="IPR052056">
    <property type="entry name" value="Mono-ARTD/PARP"/>
</dbReference>
<dbReference type="GO" id="GO:0003714">
    <property type="term" value="F:transcription corepressor activity"/>
    <property type="evidence" value="ECO:0007669"/>
    <property type="project" value="Ensembl"/>
</dbReference>
<feature type="compositionally biased region" description="Low complexity" evidence="7">
    <location>
        <begin position="487"/>
        <end position="498"/>
    </location>
</feature>
<dbReference type="CDD" id="cd02907">
    <property type="entry name" value="Macro_Af1521_BAL-like"/>
    <property type="match status" value="1"/>
</dbReference>
<dbReference type="GO" id="GO:0005654">
    <property type="term" value="C:nucleoplasm"/>
    <property type="evidence" value="ECO:0007669"/>
    <property type="project" value="Ensembl"/>
</dbReference>
<dbReference type="PANTHER" id="PTHR14453">
    <property type="entry name" value="PARP/ZINC FINGER CCCH TYPE DOMAIN CONTAINING PROTEIN"/>
    <property type="match status" value="1"/>
</dbReference>
<dbReference type="GO" id="GO:0010608">
    <property type="term" value="P:post-transcriptional regulation of gene expression"/>
    <property type="evidence" value="ECO:0007669"/>
    <property type="project" value="Ensembl"/>
</dbReference>
<gene>
    <name evidence="10" type="primary">PARP9</name>
</gene>
<dbReference type="GO" id="GO:1900182">
    <property type="term" value="P:positive regulation of protein localization to nucleus"/>
    <property type="evidence" value="ECO:0007669"/>
    <property type="project" value="Ensembl"/>
</dbReference>
<dbReference type="Gene3D" id="3.90.228.10">
    <property type="match status" value="1"/>
</dbReference>
<dbReference type="GeneTree" id="ENSGT00940000158837"/>
<feature type="domain" description="PARP catalytic" evidence="8">
    <location>
        <begin position="626"/>
        <end position="819"/>
    </location>
</feature>
<dbReference type="GO" id="GO:0045893">
    <property type="term" value="P:positive regulation of DNA-templated transcription"/>
    <property type="evidence" value="ECO:0007669"/>
    <property type="project" value="Ensembl"/>
</dbReference>
<dbReference type="STRING" id="8840.ENSAPLP00000010021"/>
<evidence type="ECO:0000313" key="11">
    <source>
        <dbReference type="Proteomes" id="UP000016666"/>
    </source>
</evidence>